<dbReference type="Pfam" id="PF01363">
    <property type="entry name" value="FYVE"/>
    <property type="match status" value="1"/>
</dbReference>
<reference evidence="7" key="1">
    <citation type="submission" date="2015-07" db="EMBL/GenBank/DDBJ databases">
        <title>Transcriptome Assembly of Anthurium amnicola.</title>
        <authorList>
            <person name="Suzuki J."/>
        </authorList>
    </citation>
    <scope>NUCLEOTIDE SEQUENCE</scope>
</reference>
<feature type="compositionally biased region" description="Basic and acidic residues" evidence="5">
    <location>
        <begin position="36"/>
        <end position="51"/>
    </location>
</feature>
<dbReference type="AlphaFoldDB" id="A0A1D1Y8I8"/>
<dbReference type="InterPro" id="IPR007461">
    <property type="entry name" value="Ysc84_actin-binding"/>
</dbReference>
<dbReference type="FunFam" id="3.30.40.10:FF:000151">
    <property type="entry name" value="Zinc finger family protein"/>
    <property type="match status" value="1"/>
</dbReference>
<dbReference type="PROSITE" id="PS50178">
    <property type="entry name" value="ZF_FYVE"/>
    <property type="match status" value="1"/>
</dbReference>
<keyword evidence="1" id="KW-0479">Metal-binding</keyword>
<evidence type="ECO:0000256" key="5">
    <source>
        <dbReference type="SAM" id="MobiDB-lite"/>
    </source>
</evidence>
<dbReference type="InterPro" id="IPR051702">
    <property type="entry name" value="SH3_domain_YSC84-like"/>
</dbReference>
<evidence type="ECO:0000256" key="2">
    <source>
        <dbReference type="ARBA" id="ARBA00022771"/>
    </source>
</evidence>
<dbReference type="InterPro" id="IPR017455">
    <property type="entry name" value="Znf_FYVE-rel"/>
</dbReference>
<dbReference type="SMART" id="SM00064">
    <property type="entry name" value="FYVE"/>
    <property type="match status" value="1"/>
</dbReference>
<feature type="region of interest" description="Disordered" evidence="5">
    <location>
        <begin position="1"/>
        <end position="84"/>
    </location>
</feature>
<feature type="compositionally biased region" description="Basic and acidic residues" evidence="5">
    <location>
        <begin position="68"/>
        <end position="80"/>
    </location>
</feature>
<proteinExistence type="predicted"/>
<dbReference type="GO" id="GO:0035091">
    <property type="term" value="F:phosphatidylinositol binding"/>
    <property type="evidence" value="ECO:0007669"/>
    <property type="project" value="TreeGrafter"/>
</dbReference>
<dbReference type="InterPro" id="IPR000306">
    <property type="entry name" value="Znf_FYVE"/>
</dbReference>
<evidence type="ECO:0000256" key="1">
    <source>
        <dbReference type="ARBA" id="ARBA00022723"/>
    </source>
</evidence>
<dbReference type="Pfam" id="PF04366">
    <property type="entry name" value="Ysc84"/>
    <property type="match status" value="1"/>
</dbReference>
<keyword evidence="2 4" id="KW-0863">Zinc-finger</keyword>
<organism evidence="7">
    <name type="scientific">Anthurium amnicola</name>
    <dbReference type="NCBI Taxonomy" id="1678845"/>
    <lineage>
        <taxon>Eukaryota</taxon>
        <taxon>Viridiplantae</taxon>
        <taxon>Streptophyta</taxon>
        <taxon>Embryophyta</taxon>
        <taxon>Tracheophyta</taxon>
        <taxon>Spermatophyta</taxon>
        <taxon>Magnoliopsida</taxon>
        <taxon>Liliopsida</taxon>
        <taxon>Araceae</taxon>
        <taxon>Pothoideae</taxon>
        <taxon>Potheae</taxon>
        <taxon>Anthurium</taxon>
    </lineage>
</organism>
<evidence type="ECO:0000313" key="7">
    <source>
        <dbReference type="EMBL" id="JAT50914.1"/>
    </source>
</evidence>
<sequence>MAENNKLYPSIEAEETPPAPGLDERADAAAPSRVSPHLDPREGEGEVKREVEEDEGTGRGEPAAVVRVPRDEEVQNRDNSMHTSVISGSQVIEMSQVHNYDTDAAQVASDRKSGRYFYYGAPLYEETGVWIPVSVPPMSEHDHHEWAKGFCSNGEYFPEDDIGWGQFTEEDKEMTMWDVVADILIMARGKVTALTSGEFESCKMSWISTHLLDQTWKEMAHTLTEVSLSNTMEILDTEPPRWLPDSTASACMLCGVRFHPIMCSRHHCRFCGGIFCGECSKGKSLLPPNFRACDPQRVCDVCCVRLEHVQPYLIDKVSPASQLPTHDLTDLSTLRSWVNFPWRQSMEHEIYKATNTLRGYAKVGFLKPEKCIPEAILRQAKGFAILTVVKVGLMVTYNIGTGLVIARREDGAWSPPSAISSFGVGWGAQGGGELTDFIIVLRNKNAIKTFSGNSHLSVGAGISAAAGIFGRAANADLRAGDGGYAACYTYSCSKGAFVGCSLEGSIVMTRSSENARFYGTSVDASEILLGSLPRPPAAAILYRALSDLFQKLEN</sequence>
<evidence type="ECO:0000256" key="3">
    <source>
        <dbReference type="ARBA" id="ARBA00022833"/>
    </source>
</evidence>
<name>A0A1D1Y8I8_9ARAE</name>
<dbReference type="GO" id="GO:0008270">
    <property type="term" value="F:zinc ion binding"/>
    <property type="evidence" value="ECO:0007669"/>
    <property type="project" value="UniProtKB-KW"/>
</dbReference>
<feature type="domain" description="FYVE-type" evidence="6">
    <location>
        <begin position="245"/>
        <end position="307"/>
    </location>
</feature>
<dbReference type="EMBL" id="GDJX01017022">
    <property type="protein sequence ID" value="JAT50914.1"/>
    <property type="molecule type" value="Transcribed_RNA"/>
</dbReference>
<dbReference type="CDD" id="cd11526">
    <property type="entry name" value="SYLF_FYVE"/>
    <property type="match status" value="1"/>
</dbReference>
<evidence type="ECO:0000256" key="4">
    <source>
        <dbReference type="PROSITE-ProRule" id="PRU00091"/>
    </source>
</evidence>
<dbReference type="SUPFAM" id="SSF57903">
    <property type="entry name" value="FYVE/PHD zinc finger"/>
    <property type="match status" value="1"/>
</dbReference>
<keyword evidence="3" id="KW-0862">Zinc</keyword>
<protein>
    <submittedName>
        <fullName evidence="7">SH3 domain-containing protein PJ696.02</fullName>
    </submittedName>
</protein>
<dbReference type="InterPro" id="IPR013083">
    <property type="entry name" value="Znf_RING/FYVE/PHD"/>
</dbReference>
<gene>
    <name evidence="7" type="primary">SPAPJ696.02_5</name>
    <name evidence="7" type="ORF">g.65982</name>
</gene>
<dbReference type="InterPro" id="IPR011011">
    <property type="entry name" value="Znf_FYVE_PHD"/>
</dbReference>
<dbReference type="PANTHER" id="PTHR15629">
    <property type="entry name" value="SH3YL1 PROTEIN"/>
    <property type="match status" value="1"/>
</dbReference>
<evidence type="ECO:0000259" key="6">
    <source>
        <dbReference type="PROSITE" id="PS50178"/>
    </source>
</evidence>
<dbReference type="PANTHER" id="PTHR15629:SF43">
    <property type="entry name" value="RING_FYVE_PHD-TYPE ZINC FINGER FAMILY PROTEIN"/>
    <property type="match status" value="1"/>
</dbReference>
<accession>A0A1D1Y8I8</accession>
<dbReference type="Gene3D" id="3.30.40.10">
    <property type="entry name" value="Zinc/RING finger domain, C3HC4 (zinc finger)"/>
    <property type="match status" value="1"/>
</dbReference>